<organism evidence="1 2">
    <name type="scientific">Phaeodactylibacter luteus</name>
    <dbReference type="NCBI Taxonomy" id="1564516"/>
    <lineage>
        <taxon>Bacteria</taxon>
        <taxon>Pseudomonadati</taxon>
        <taxon>Bacteroidota</taxon>
        <taxon>Saprospiria</taxon>
        <taxon>Saprospirales</taxon>
        <taxon>Haliscomenobacteraceae</taxon>
        <taxon>Phaeodactylibacter</taxon>
    </lineage>
</organism>
<gene>
    <name evidence="1" type="ORF">FRY97_19605</name>
</gene>
<sequence length="160" mass="18428">MTAKEQQLMASGVQAGPKDHQIFISGRIWHELYPKVDPGLFLEVLRDKINLRDYGTGINQFYFTFIVMEEITPNFSGWLGKGYYPKEARFEVAVELSYAEVVESEKEAVIHLMEQAFLQGIDQIAEVNLVAPFDHESFRSDVEEIFTEEDWCQLSDANQK</sequence>
<evidence type="ECO:0000313" key="1">
    <source>
        <dbReference type="EMBL" id="TXB61347.1"/>
    </source>
</evidence>
<reference evidence="1 2" key="1">
    <citation type="submission" date="2019-08" db="EMBL/GenBank/DDBJ databases">
        <title>Genome of Phaeodactylibacter luteus.</title>
        <authorList>
            <person name="Bowman J.P."/>
        </authorList>
    </citation>
    <scope>NUCLEOTIDE SEQUENCE [LARGE SCALE GENOMIC DNA]</scope>
    <source>
        <strain evidence="1 2">KCTC 42180</strain>
    </source>
</reference>
<evidence type="ECO:0000313" key="2">
    <source>
        <dbReference type="Proteomes" id="UP000321580"/>
    </source>
</evidence>
<comment type="caution">
    <text evidence="1">The sequence shown here is derived from an EMBL/GenBank/DDBJ whole genome shotgun (WGS) entry which is preliminary data.</text>
</comment>
<dbReference type="AlphaFoldDB" id="A0A5C6RGB8"/>
<accession>A0A5C6RGB8</accession>
<protein>
    <submittedName>
        <fullName evidence="1">Uncharacterized protein</fullName>
    </submittedName>
</protein>
<keyword evidence="2" id="KW-1185">Reference proteome</keyword>
<name>A0A5C6RGB8_9BACT</name>
<proteinExistence type="predicted"/>
<dbReference type="EMBL" id="VOOR01000064">
    <property type="protein sequence ID" value="TXB61347.1"/>
    <property type="molecule type" value="Genomic_DNA"/>
</dbReference>
<dbReference type="OrthoDB" id="1493120at2"/>
<dbReference type="RefSeq" id="WP_147169302.1">
    <property type="nucleotide sequence ID" value="NZ_VOOR01000064.1"/>
</dbReference>
<dbReference type="Proteomes" id="UP000321580">
    <property type="component" value="Unassembled WGS sequence"/>
</dbReference>